<name>A0A1I7YL76_9BILA</name>
<evidence type="ECO:0000313" key="2">
    <source>
        <dbReference type="WBParaSite" id="L893_g17471.t1"/>
    </source>
</evidence>
<dbReference type="GO" id="GO:0003676">
    <property type="term" value="F:nucleic acid binding"/>
    <property type="evidence" value="ECO:0007669"/>
    <property type="project" value="InterPro"/>
</dbReference>
<sequence length="113" mass="12580">MMEKIIEALRPVKEATVMLQHRDASIQGLSLPGVVGMLQGKSTPQEISKKLKVHLATVCACATRYETVDSLKAALLKAWNDITPRMLAAIVENFRKRVDLCISEEGGHFEFKK</sequence>
<reference evidence="2" key="1">
    <citation type="submission" date="2016-11" db="UniProtKB">
        <authorList>
            <consortium name="WormBaseParasite"/>
        </authorList>
    </citation>
    <scope>IDENTIFICATION</scope>
</reference>
<dbReference type="Proteomes" id="UP000095287">
    <property type="component" value="Unplaced"/>
</dbReference>
<dbReference type="WBParaSite" id="L893_g17471.t1">
    <property type="protein sequence ID" value="L893_g17471.t1"/>
    <property type="gene ID" value="L893_g17471"/>
</dbReference>
<keyword evidence="1" id="KW-1185">Reference proteome</keyword>
<dbReference type="Gene3D" id="3.30.420.10">
    <property type="entry name" value="Ribonuclease H-like superfamily/Ribonuclease H"/>
    <property type="match status" value="1"/>
</dbReference>
<organism evidence="1 2">
    <name type="scientific">Steinernema glaseri</name>
    <dbReference type="NCBI Taxonomy" id="37863"/>
    <lineage>
        <taxon>Eukaryota</taxon>
        <taxon>Metazoa</taxon>
        <taxon>Ecdysozoa</taxon>
        <taxon>Nematoda</taxon>
        <taxon>Chromadorea</taxon>
        <taxon>Rhabditida</taxon>
        <taxon>Tylenchina</taxon>
        <taxon>Panagrolaimomorpha</taxon>
        <taxon>Strongyloidoidea</taxon>
        <taxon>Steinernematidae</taxon>
        <taxon>Steinernema</taxon>
    </lineage>
</organism>
<accession>A0A1I7YL76</accession>
<protein>
    <submittedName>
        <fullName evidence="2">Transcriptional regulator</fullName>
    </submittedName>
</protein>
<dbReference type="InterPro" id="IPR036397">
    <property type="entry name" value="RNaseH_sf"/>
</dbReference>
<proteinExistence type="predicted"/>
<evidence type="ECO:0000313" key="1">
    <source>
        <dbReference type="Proteomes" id="UP000095287"/>
    </source>
</evidence>
<dbReference type="AlphaFoldDB" id="A0A1I7YL76"/>